<dbReference type="AlphaFoldDB" id="A0A8T0F9L8"/>
<keyword evidence="2" id="KW-1185">Reference proteome</keyword>
<reference evidence="1" key="1">
    <citation type="journal article" date="2020" name="bioRxiv">
        <title>Chromosome-level reference genome of the European wasp spider Argiope bruennichi: a resource for studies on range expansion and evolutionary adaptation.</title>
        <authorList>
            <person name="Sheffer M.M."/>
            <person name="Hoppe A."/>
            <person name="Krehenwinkel H."/>
            <person name="Uhl G."/>
            <person name="Kuss A.W."/>
            <person name="Jensen L."/>
            <person name="Jensen C."/>
            <person name="Gillespie R.G."/>
            <person name="Hoff K.J."/>
            <person name="Prost S."/>
        </authorList>
    </citation>
    <scope>NUCLEOTIDE SEQUENCE</scope>
</reference>
<dbReference type="EMBL" id="JABXBU010000030">
    <property type="protein sequence ID" value="KAF8785683.1"/>
    <property type="molecule type" value="Genomic_DNA"/>
</dbReference>
<protein>
    <submittedName>
        <fullName evidence="1">Uncharacterized protein</fullName>
    </submittedName>
</protein>
<evidence type="ECO:0000313" key="2">
    <source>
        <dbReference type="Proteomes" id="UP000807504"/>
    </source>
</evidence>
<proteinExistence type="predicted"/>
<organism evidence="1 2">
    <name type="scientific">Argiope bruennichi</name>
    <name type="common">Wasp spider</name>
    <name type="synonym">Aranea bruennichi</name>
    <dbReference type="NCBI Taxonomy" id="94029"/>
    <lineage>
        <taxon>Eukaryota</taxon>
        <taxon>Metazoa</taxon>
        <taxon>Ecdysozoa</taxon>
        <taxon>Arthropoda</taxon>
        <taxon>Chelicerata</taxon>
        <taxon>Arachnida</taxon>
        <taxon>Araneae</taxon>
        <taxon>Araneomorphae</taxon>
        <taxon>Entelegynae</taxon>
        <taxon>Araneoidea</taxon>
        <taxon>Araneidae</taxon>
        <taxon>Argiope</taxon>
    </lineage>
</organism>
<gene>
    <name evidence="1" type="ORF">HNY73_011196</name>
</gene>
<comment type="caution">
    <text evidence="1">The sequence shown here is derived from an EMBL/GenBank/DDBJ whole genome shotgun (WGS) entry which is preliminary data.</text>
</comment>
<sequence>MEGDGRSERDVSSNASMRSHYKLRSELHSALCARCEEIQKSEKMWEFYNGNMERSANPANVKVLQKNRDAATERLKELGPCILPKCRTHTENNSDICAHLVACQEGIKRNREILNTCNDTLQLMSNNNQEHTIQFLDDLRANELKAKIEDLKMISNILCPVE</sequence>
<accession>A0A8T0F9L8</accession>
<reference evidence="1" key="2">
    <citation type="submission" date="2020-06" db="EMBL/GenBank/DDBJ databases">
        <authorList>
            <person name="Sheffer M."/>
        </authorList>
    </citation>
    <scope>NUCLEOTIDE SEQUENCE</scope>
</reference>
<dbReference type="Proteomes" id="UP000807504">
    <property type="component" value="Unassembled WGS sequence"/>
</dbReference>
<evidence type="ECO:0000313" key="1">
    <source>
        <dbReference type="EMBL" id="KAF8785683.1"/>
    </source>
</evidence>
<name>A0A8T0F9L8_ARGBR</name>